<dbReference type="SUPFAM" id="SSF53474">
    <property type="entry name" value="alpha/beta-Hydrolases"/>
    <property type="match status" value="1"/>
</dbReference>
<dbReference type="RefSeq" id="WP_179196437.1">
    <property type="nucleotide sequence ID" value="NZ_NBTY01000123.1"/>
</dbReference>
<dbReference type="AlphaFoldDB" id="A0A242MKU6"/>
<gene>
    <name evidence="1" type="ORF">PAMC26510_22475</name>
</gene>
<evidence type="ECO:0000313" key="2">
    <source>
        <dbReference type="Proteomes" id="UP000194546"/>
    </source>
</evidence>
<organism evidence="1 2">
    <name type="scientific">Caballeronia sordidicola</name>
    <name type="common">Burkholderia sordidicola</name>
    <dbReference type="NCBI Taxonomy" id="196367"/>
    <lineage>
        <taxon>Bacteria</taxon>
        <taxon>Pseudomonadati</taxon>
        <taxon>Pseudomonadota</taxon>
        <taxon>Betaproteobacteria</taxon>
        <taxon>Burkholderiales</taxon>
        <taxon>Burkholderiaceae</taxon>
        <taxon>Caballeronia</taxon>
    </lineage>
</organism>
<proteinExistence type="predicted"/>
<name>A0A242MKU6_CABSO</name>
<reference evidence="1 2" key="1">
    <citation type="submission" date="2017-03" db="EMBL/GenBank/DDBJ databases">
        <title>Genome analysis of strain PAMC 26510.</title>
        <authorList>
            <person name="Oh H.-M."/>
            <person name="Yang J.-A."/>
        </authorList>
    </citation>
    <scope>NUCLEOTIDE SEQUENCE [LARGE SCALE GENOMIC DNA]</scope>
    <source>
        <strain evidence="1 2">PAMC 26510</strain>
    </source>
</reference>
<dbReference type="Gene3D" id="3.40.50.1820">
    <property type="entry name" value="alpha/beta hydrolase"/>
    <property type="match status" value="1"/>
</dbReference>
<protein>
    <recommendedName>
        <fullName evidence="3">Esterase</fullName>
    </recommendedName>
</protein>
<dbReference type="Proteomes" id="UP000194546">
    <property type="component" value="Unassembled WGS sequence"/>
</dbReference>
<sequence>MRDTLIQSSDDFYKKAKQAGVNITYWRIEDMDHSIRKRPELIERSFEWLKQQLQ</sequence>
<evidence type="ECO:0000313" key="1">
    <source>
        <dbReference type="EMBL" id="OTP71928.1"/>
    </source>
</evidence>
<comment type="caution">
    <text evidence="1">The sequence shown here is derived from an EMBL/GenBank/DDBJ whole genome shotgun (WGS) entry which is preliminary data.</text>
</comment>
<dbReference type="InterPro" id="IPR029058">
    <property type="entry name" value="AB_hydrolase_fold"/>
</dbReference>
<dbReference type="EMBL" id="NBTY01000123">
    <property type="protein sequence ID" value="OTP71928.1"/>
    <property type="molecule type" value="Genomic_DNA"/>
</dbReference>
<accession>A0A242MKU6</accession>
<evidence type="ECO:0008006" key="3">
    <source>
        <dbReference type="Google" id="ProtNLM"/>
    </source>
</evidence>